<accession>A0A285TIG8</accession>
<name>A0A285TIG8_9PROT</name>
<protein>
    <submittedName>
        <fullName evidence="1">Uncharacterized protein</fullName>
    </submittedName>
</protein>
<organism evidence="1 2">
    <name type="scientific">Thalassospira xiamenensis</name>
    <dbReference type="NCBI Taxonomy" id="220697"/>
    <lineage>
        <taxon>Bacteria</taxon>
        <taxon>Pseudomonadati</taxon>
        <taxon>Pseudomonadota</taxon>
        <taxon>Alphaproteobacteria</taxon>
        <taxon>Rhodospirillales</taxon>
        <taxon>Thalassospiraceae</taxon>
        <taxon>Thalassospira</taxon>
    </lineage>
</organism>
<evidence type="ECO:0000313" key="2">
    <source>
        <dbReference type="Proteomes" id="UP000219068"/>
    </source>
</evidence>
<dbReference type="Proteomes" id="UP000219068">
    <property type="component" value="Unassembled WGS sequence"/>
</dbReference>
<gene>
    <name evidence="1" type="ORF">SAMN05428964_103433</name>
</gene>
<reference evidence="1 2" key="1">
    <citation type="submission" date="2017-08" db="EMBL/GenBank/DDBJ databases">
        <authorList>
            <person name="de Groot N.N."/>
        </authorList>
    </citation>
    <scope>NUCLEOTIDE SEQUENCE [LARGE SCALE GENOMIC DNA]</scope>
    <source>
        <strain evidence="1 2">USBA 78</strain>
    </source>
</reference>
<proteinExistence type="predicted"/>
<dbReference type="EMBL" id="OBMM01000003">
    <property type="protein sequence ID" value="SOC21538.1"/>
    <property type="molecule type" value="Genomic_DNA"/>
</dbReference>
<dbReference type="RefSeq" id="WP_097052214.1">
    <property type="nucleotide sequence ID" value="NZ_OBMM01000003.1"/>
</dbReference>
<sequence>MIIDVYFHHDVTYTPPRARNEKNMTMRQTLLGNFQEFTGDQCKSVGTITKEPNADPVEIFFDGKTCYADTGLTPESLKEVINTDDPHRNPLRAVQQLWWGTTSNGQPTDRLLFAEDVDPKRIGTSNVDEQRAKVLQAIMEFGIADGKVIKRVGTPVWHHRVGFEDDGTPVLELQPLLVKEDDLYEVVYAEGRLSKETAKLLSLVRDGDVEAYYTKLTDALNKSKFARDRAPKRIRRFGSIDISDPEALKIDLETPRVLYAVQRVVEGWGGSIKISIASTSAEHFAAYAALRDAFANLEGREITEDLSVAIELAANHYDADGAGSMANAHKQWRESVLSEIKPFNSSADMVP</sequence>
<evidence type="ECO:0000313" key="1">
    <source>
        <dbReference type="EMBL" id="SOC21538.1"/>
    </source>
</evidence>
<dbReference type="AlphaFoldDB" id="A0A285TIG8"/>